<evidence type="ECO:0000313" key="7">
    <source>
        <dbReference type="Proteomes" id="UP000515860"/>
    </source>
</evidence>
<keyword evidence="1 4" id="KW-0479">Metal-binding</keyword>
<sequence>MKKSIHTVLGNVEPENIGFTQCHEHIMLSRGRSSEINPALCIDDLEKSLVETVAYRRAGGSALVEAQPGGCCRDSESLTEIAVRSGVHIIASTGFHKLQFYPETHWIRSVSEKDLAEFCIGELTQGMFTGTDQEYRPRQGGAAAGIIKTALDICNLEGTYRTLFGAAAIAQAETGATMMVHIEKGSSPLILLDFLRERGVNLEMVYFCHMDRACGDTDIFLQVLEAGVSLEFDTIGRFKYHSDEAELELMKRVLSWGGGEQLLFSLDTTRSRLKAYDPDAVGLAYILNTFVPAMRKAGISENQIQKISVDNPRRILAW</sequence>
<dbReference type="AlphaFoldDB" id="A0A7G9G9R7"/>
<comment type="cofactor">
    <cofactor evidence="4">
        <name>a divalent metal cation</name>
        <dbReference type="ChEBI" id="CHEBI:60240"/>
    </cofactor>
    <text evidence="4">Binds 2 divalent metal cations per subunit.</text>
</comment>
<dbReference type="PIRSF" id="PIRSF016839">
    <property type="entry name" value="PhP"/>
    <property type="match status" value="1"/>
</dbReference>
<keyword evidence="2" id="KW-0378">Hydrolase</keyword>
<dbReference type="GO" id="GO:0016787">
    <property type="term" value="F:hydrolase activity"/>
    <property type="evidence" value="ECO:0007669"/>
    <property type="project" value="UniProtKB-KW"/>
</dbReference>
<evidence type="ECO:0000256" key="4">
    <source>
        <dbReference type="PIRSR" id="PIRSR601559-51"/>
    </source>
</evidence>
<organism evidence="6 7">
    <name type="scientific">Wansuia hejianensis</name>
    <dbReference type="NCBI Taxonomy" id="2763667"/>
    <lineage>
        <taxon>Bacteria</taxon>
        <taxon>Bacillati</taxon>
        <taxon>Bacillota</taxon>
        <taxon>Clostridia</taxon>
        <taxon>Lachnospirales</taxon>
        <taxon>Lachnospiraceae</taxon>
        <taxon>Wansuia</taxon>
    </lineage>
</organism>
<feature type="binding site" evidence="4">
    <location>
        <position position="209"/>
    </location>
    <ligand>
        <name>Zn(2+)</name>
        <dbReference type="ChEBI" id="CHEBI:29105"/>
        <label>2</label>
    </ligand>
</feature>
<feature type="binding site" description="via carbamate group" evidence="4">
    <location>
        <position position="148"/>
    </location>
    <ligand>
        <name>Zn(2+)</name>
        <dbReference type="ChEBI" id="CHEBI:29105"/>
        <label>1</label>
    </ligand>
</feature>
<evidence type="ECO:0000256" key="3">
    <source>
        <dbReference type="PIRSR" id="PIRSR601559-50"/>
    </source>
</evidence>
<feature type="binding site" evidence="4">
    <location>
        <position position="267"/>
    </location>
    <ligand>
        <name>Zn(2+)</name>
        <dbReference type="ChEBI" id="CHEBI:29105"/>
        <label>1</label>
    </ligand>
</feature>
<dbReference type="InterPro" id="IPR001559">
    <property type="entry name" value="Phosphotriesterase"/>
</dbReference>
<dbReference type="SUPFAM" id="SSF51556">
    <property type="entry name" value="Metallo-dependent hydrolases"/>
    <property type="match status" value="1"/>
</dbReference>
<dbReference type="EMBL" id="CP060635">
    <property type="protein sequence ID" value="QNM07549.1"/>
    <property type="molecule type" value="Genomic_DNA"/>
</dbReference>
<dbReference type="KEGG" id="whj:H9Q79_11500"/>
<name>A0A7G9G9R7_9FIRM</name>
<protein>
    <recommendedName>
        <fullName evidence="8">Phosphotriesterase-related protein</fullName>
    </recommendedName>
</protein>
<evidence type="ECO:0008006" key="8">
    <source>
        <dbReference type="Google" id="ProtNLM"/>
    </source>
</evidence>
<dbReference type="Proteomes" id="UP000515860">
    <property type="component" value="Chromosome"/>
</dbReference>
<feature type="binding site" evidence="4">
    <location>
        <position position="181"/>
    </location>
    <ligand>
        <name>Zn(2+)</name>
        <dbReference type="ChEBI" id="CHEBI:29105"/>
        <label>2</label>
    </ligand>
</feature>
<evidence type="ECO:0000256" key="2">
    <source>
        <dbReference type="ARBA" id="ARBA00022801"/>
    </source>
</evidence>
<dbReference type="RefSeq" id="WP_249328334.1">
    <property type="nucleotide sequence ID" value="NZ_CP060635.1"/>
</dbReference>
<reference evidence="6 7" key="1">
    <citation type="submission" date="2020-08" db="EMBL/GenBank/DDBJ databases">
        <authorList>
            <person name="Liu C."/>
            <person name="Sun Q."/>
        </authorList>
    </citation>
    <scope>NUCLEOTIDE SEQUENCE [LARGE SCALE GENOMIC DNA]</scope>
    <source>
        <strain evidence="6 7">NSJ-29</strain>
    </source>
</reference>
<dbReference type="PANTHER" id="PTHR10819">
    <property type="entry name" value="PHOSPHOTRIESTERASE-RELATED"/>
    <property type="match status" value="1"/>
</dbReference>
<evidence type="ECO:0000256" key="5">
    <source>
        <dbReference type="PROSITE-ProRule" id="PRU00679"/>
    </source>
</evidence>
<dbReference type="Pfam" id="PF02126">
    <property type="entry name" value="PTE"/>
    <property type="match status" value="1"/>
</dbReference>
<feature type="binding site" description="via carbamate group" evidence="4">
    <location>
        <position position="148"/>
    </location>
    <ligand>
        <name>Zn(2+)</name>
        <dbReference type="ChEBI" id="CHEBI:29105"/>
        <label>2</label>
    </ligand>
</feature>
<dbReference type="InterPro" id="IPR032466">
    <property type="entry name" value="Metal_Hydrolase"/>
</dbReference>
<gene>
    <name evidence="6" type="ORF">H9Q79_11500</name>
</gene>
<feature type="binding site" evidence="4">
    <location>
        <position position="25"/>
    </location>
    <ligand>
        <name>Zn(2+)</name>
        <dbReference type="ChEBI" id="CHEBI:29105"/>
        <label>1</label>
    </ligand>
</feature>
<keyword evidence="7" id="KW-1185">Reference proteome</keyword>
<dbReference type="GO" id="GO:0008270">
    <property type="term" value="F:zinc ion binding"/>
    <property type="evidence" value="ECO:0007669"/>
    <property type="project" value="InterPro"/>
</dbReference>
<dbReference type="Gene3D" id="3.20.20.140">
    <property type="entry name" value="Metal-dependent hydrolases"/>
    <property type="match status" value="1"/>
</dbReference>
<feature type="binding site" evidence="4">
    <location>
        <position position="23"/>
    </location>
    <ligand>
        <name>Zn(2+)</name>
        <dbReference type="ChEBI" id="CHEBI:29105"/>
        <label>1</label>
    </ligand>
</feature>
<evidence type="ECO:0000313" key="6">
    <source>
        <dbReference type="EMBL" id="QNM07549.1"/>
    </source>
</evidence>
<comment type="similarity">
    <text evidence="5">Belongs to the metallo-dependent hydrolases superfamily. Phosphotriesterase family.</text>
</comment>
<feature type="modified residue" description="N6-carboxylysine" evidence="3 5">
    <location>
        <position position="148"/>
    </location>
</feature>
<evidence type="ECO:0000256" key="1">
    <source>
        <dbReference type="ARBA" id="ARBA00022723"/>
    </source>
</evidence>
<accession>A0A7G9G9R7</accession>
<dbReference type="PANTHER" id="PTHR10819:SF3">
    <property type="entry name" value="PHOSPHOTRIESTERASE-RELATED PROTEIN"/>
    <property type="match status" value="1"/>
</dbReference>
<proteinExistence type="inferred from homology"/>
<dbReference type="PROSITE" id="PS51347">
    <property type="entry name" value="PHOSPHOTRIESTERASE_2"/>
    <property type="match status" value="1"/>
</dbReference>